<gene>
    <name evidence="1" type="ORF">QE382_002286</name>
</gene>
<dbReference type="EMBL" id="JAUTBA010000001">
    <property type="protein sequence ID" value="MDQ1150302.1"/>
    <property type="molecule type" value="Genomic_DNA"/>
</dbReference>
<proteinExistence type="predicted"/>
<keyword evidence="2" id="KW-1185">Reference proteome</keyword>
<sequence length="99" mass="10235">MTLENASGVATLTALGNNQWKVTRVGSASGIIKIRSSSNGKIYEKGINTGAYNDIINLAANTLTGGINNGLSASINENGSTFFWKVTGGIIVLGQGTKM</sequence>
<comment type="caution">
    <text evidence="1">The sequence shown here is derived from an EMBL/GenBank/DDBJ whole genome shotgun (WGS) entry which is preliminary data.</text>
</comment>
<dbReference type="Proteomes" id="UP001244640">
    <property type="component" value="Unassembled WGS sequence"/>
</dbReference>
<reference evidence="1 2" key="1">
    <citation type="submission" date="2023-07" db="EMBL/GenBank/DDBJ databases">
        <title>Functional and genomic diversity of the sorghum phyllosphere microbiome.</title>
        <authorList>
            <person name="Shade A."/>
        </authorList>
    </citation>
    <scope>NUCLEOTIDE SEQUENCE [LARGE SCALE GENOMIC DNA]</scope>
    <source>
        <strain evidence="1 2">SORGH_AS_0892</strain>
    </source>
</reference>
<dbReference type="RefSeq" id="WP_307185977.1">
    <property type="nucleotide sequence ID" value="NZ_JAUTBA010000001.1"/>
</dbReference>
<evidence type="ECO:0000313" key="1">
    <source>
        <dbReference type="EMBL" id="MDQ1150302.1"/>
    </source>
</evidence>
<evidence type="ECO:0000313" key="2">
    <source>
        <dbReference type="Proteomes" id="UP001244640"/>
    </source>
</evidence>
<name>A0ABU0U5Q7_9SPHI</name>
<protein>
    <submittedName>
        <fullName evidence="1">Uncharacterized protein</fullName>
    </submittedName>
</protein>
<organism evidence="1 2">
    <name type="scientific">Sphingobacterium zeae</name>
    <dbReference type="NCBI Taxonomy" id="1776859"/>
    <lineage>
        <taxon>Bacteria</taxon>
        <taxon>Pseudomonadati</taxon>
        <taxon>Bacteroidota</taxon>
        <taxon>Sphingobacteriia</taxon>
        <taxon>Sphingobacteriales</taxon>
        <taxon>Sphingobacteriaceae</taxon>
        <taxon>Sphingobacterium</taxon>
    </lineage>
</organism>
<accession>A0ABU0U5Q7</accession>